<feature type="transmembrane region" description="Helical" evidence="1">
    <location>
        <begin position="60"/>
        <end position="78"/>
    </location>
</feature>
<dbReference type="CDD" id="cd00761">
    <property type="entry name" value="Glyco_tranf_GTA_type"/>
    <property type="match status" value="1"/>
</dbReference>
<feature type="transmembrane region" description="Helical" evidence="1">
    <location>
        <begin position="21"/>
        <end position="40"/>
    </location>
</feature>
<organism evidence="3 4">
    <name type="scientific">Demequina activiva</name>
    <dbReference type="NCBI Taxonomy" id="1582364"/>
    <lineage>
        <taxon>Bacteria</taxon>
        <taxon>Bacillati</taxon>
        <taxon>Actinomycetota</taxon>
        <taxon>Actinomycetes</taxon>
        <taxon>Micrococcales</taxon>
        <taxon>Demequinaceae</taxon>
        <taxon>Demequina</taxon>
    </lineage>
</organism>
<evidence type="ECO:0000259" key="2">
    <source>
        <dbReference type="Pfam" id="PF00535"/>
    </source>
</evidence>
<dbReference type="Pfam" id="PF00535">
    <property type="entry name" value="Glycos_transf_2"/>
    <property type="match status" value="1"/>
</dbReference>
<protein>
    <recommendedName>
        <fullName evidence="2">Glycosyltransferase 2-like domain-containing protein</fullName>
    </recommendedName>
</protein>
<keyword evidence="1" id="KW-0472">Membrane</keyword>
<dbReference type="Gene3D" id="3.90.550.10">
    <property type="entry name" value="Spore Coat Polysaccharide Biosynthesis Protein SpsA, Chain A"/>
    <property type="match status" value="1"/>
</dbReference>
<dbReference type="InterPro" id="IPR029044">
    <property type="entry name" value="Nucleotide-diphossugar_trans"/>
</dbReference>
<dbReference type="RefSeq" id="WP_203655651.1">
    <property type="nucleotide sequence ID" value="NZ_BONR01000003.1"/>
</dbReference>
<keyword evidence="1" id="KW-0812">Transmembrane</keyword>
<keyword evidence="4" id="KW-1185">Reference proteome</keyword>
<comment type="caution">
    <text evidence="3">The sequence shown here is derived from an EMBL/GenBank/DDBJ whole genome shotgun (WGS) entry which is preliminary data.</text>
</comment>
<feature type="domain" description="Glycosyltransferase 2-like" evidence="2">
    <location>
        <begin position="312"/>
        <end position="396"/>
    </location>
</feature>
<dbReference type="AlphaFoldDB" id="A0A919Q216"/>
<dbReference type="EMBL" id="BONR01000003">
    <property type="protein sequence ID" value="GIG54840.1"/>
    <property type="molecule type" value="Genomic_DNA"/>
</dbReference>
<dbReference type="Proteomes" id="UP000652354">
    <property type="component" value="Unassembled WGS sequence"/>
</dbReference>
<reference evidence="3" key="1">
    <citation type="submission" date="2021-01" db="EMBL/GenBank/DDBJ databases">
        <title>Whole genome shotgun sequence of Demequina activiva NBRC 110675.</title>
        <authorList>
            <person name="Komaki H."/>
            <person name="Tamura T."/>
        </authorList>
    </citation>
    <scope>NUCLEOTIDE SEQUENCE</scope>
    <source>
        <strain evidence="3">NBRC 110675</strain>
    </source>
</reference>
<feature type="transmembrane region" description="Helical" evidence="1">
    <location>
        <begin position="110"/>
        <end position="133"/>
    </location>
</feature>
<evidence type="ECO:0000313" key="3">
    <source>
        <dbReference type="EMBL" id="GIG54840.1"/>
    </source>
</evidence>
<feature type="transmembrane region" description="Helical" evidence="1">
    <location>
        <begin position="196"/>
        <end position="215"/>
    </location>
</feature>
<evidence type="ECO:0000313" key="4">
    <source>
        <dbReference type="Proteomes" id="UP000652354"/>
    </source>
</evidence>
<accession>A0A919Q216</accession>
<dbReference type="SUPFAM" id="SSF53448">
    <property type="entry name" value="Nucleotide-diphospho-sugar transferases"/>
    <property type="match status" value="1"/>
</dbReference>
<feature type="transmembrane region" description="Helical" evidence="1">
    <location>
        <begin position="139"/>
        <end position="159"/>
    </location>
</feature>
<sequence length="526" mass="57271">MLAHLWGALRELFPARRHKNVILGLIVVIAIVPLSEMAVAKLFSGMVIDGPELIRTDPQAVFVQIAIFFAAFIVARGMQHAARAYRVRAINTAFRDSDRAPSPSQQSWEWALAFELTGVLATLVQAAVFSLLFLVLDPLIGIVNLFVAGFVIALVASMFDRQLRIQREFAYTRAKPSSDSIALRVRTRVITGEQGAMIGSAALVLMLGALLWQVLAGEAPLDNAIVLFLGLRLMYGQLSNLSSGAMRFARALANRDKGLVGARRGQLPDVTIGYSSLSSRLEGIPDPASMRGAEVVVVAQTGGDQGPSESEQETIAALEDKGAAVTVLRSRGVAKSRNEVMRQATRKYLVFCDDDVTVDLDGISDVVAHMRDTGAALVLARAVDEDGNLRKKYTTRDRRLSLLTSGKAATYEMVVDMDQVKAQDVWFDERFGAGARLYLGDEYIFIADVMRAGMRAEAVPITIAMHPRESSGSRWATDEDLEARAAAVTRAWGSRAWLGRSLFAARHVRTFGPSGAVRFVRGPHGL</sequence>
<keyword evidence="1" id="KW-1133">Transmembrane helix</keyword>
<evidence type="ECO:0000256" key="1">
    <source>
        <dbReference type="SAM" id="Phobius"/>
    </source>
</evidence>
<dbReference type="InterPro" id="IPR001173">
    <property type="entry name" value="Glyco_trans_2-like"/>
</dbReference>
<name>A0A919Q216_9MICO</name>
<gene>
    <name evidence="3" type="ORF">Dac01nite_15920</name>
</gene>
<proteinExistence type="predicted"/>